<reference evidence="2 3" key="1">
    <citation type="submission" date="2017-11" db="EMBL/GenBank/DDBJ databases">
        <title>Genome-resolved metagenomics identifies genetic mobility, metabolic interactions, and unexpected diversity in perchlorate-reducing communities.</title>
        <authorList>
            <person name="Barnum T.P."/>
            <person name="Figueroa I.A."/>
            <person name="Carlstrom C.I."/>
            <person name="Lucas L.N."/>
            <person name="Engelbrektson A.L."/>
            <person name="Coates J.D."/>
        </authorList>
    </citation>
    <scope>NUCLEOTIDE SEQUENCE [LARGE SCALE GENOMIC DNA]</scope>
    <source>
        <strain evidence="2">BM706</strain>
    </source>
</reference>
<organism evidence="2 3">
    <name type="scientific">Muiribacterium halophilum</name>
    <dbReference type="NCBI Taxonomy" id="2053465"/>
    <lineage>
        <taxon>Bacteria</taxon>
        <taxon>Candidatus Muiribacteriota</taxon>
        <taxon>Candidatus Muiribacteriia</taxon>
        <taxon>Candidatus Muiribacteriales</taxon>
        <taxon>Candidatus Muiribacteriaceae</taxon>
        <taxon>Candidatus Muiribacterium</taxon>
    </lineage>
</organism>
<dbReference type="SUPFAM" id="SSF53756">
    <property type="entry name" value="UDP-Glycosyltransferase/glycogen phosphorylase"/>
    <property type="match status" value="1"/>
</dbReference>
<dbReference type="InterPro" id="IPR001296">
    <property type="entry name" value="Glyco_trans_1"/>
</dbReference>
<evidence type="ECO:0000313" key="3">
    <source>
        <dbReference type="Proteomes" id="UP000234857"/>
    </source>
</evidence>
<dbReference type="AlphaFoldDB" id="A0A2N5ZD54"/>
<protein>
    <recommendedName>
        <fullName evidence="1">Glycosyl transferase family 1 domain-containing protein</fullName>
    </recommendedName>
</protein>
<proteinExistence type="predicted"/>
<accession>A0A2N5ZD54</accession>
<dbReference type="GO" id="GO:0016757">
    <property type="term" value="F:glycosyltransferase activity"/>
    <property type="evidence" value="ECO:0007669"/>
    <property type="project" value="InterPro"/>
</dbReference>
<feature type="domain" description="Glycosyl transferase family 1" evidence="1">
    <location>
        <begin position="184"/>
        <end position="313"/>
    </location>
</feature>
<dbReference type="EMBL" id="PKTG01000110">
    <property type="protein sequence ID" value="PLX16600.1"/>
    <property type="molecule type" value="Genomic_DNA"/>
</dbReference>
<dbReference type="CDD" id="cd03801">
    <property type="entry name" value="GT4_PimA-like"/>
    <property type="match status" value="1"/>
</dbReference>
<evidence type="ECO:0000313" key="2">
    <source>
        <dbReference type="EMBL" id="PLX16600.1"/>
    </source>
</evidence>
<dbReference type="PANTHER" id="PTHR45947:SF3">
    <property type="entry name" value="SULFOQUINOVOSYL TRANSFERASE SQD2"/>
    <property type="match status" value="1"/>
</dbReference>
<evidence type="ECO:0000259" key="1">
    <source>
        <dbReference type="Pfam" id="PF00534"/>
    </source>
</evidence>
<dbReference type="PANTHER" id="PTHR45947">
    <property type="entry name" value="SULFOQUINOVOSYL TRANSFERASE SQD2"/>
    <property type="match status" value="1"/>
</dbReference>
<gene>
    <name evidence="2" type="ORF">C0601_09965</name>
</gene>
<dbReference type="Gene3D" id="3.40.50.2000">
    <property type="entry name" value="Glycogen Phosphorylase B"/>
    <property type="match status" value="2"/>
</dbReference>
<dbReference type="InterPro" id="IPR050194">
    <property type="entry name" value="Glycosyltransferase_grp1"/>
</dbReference>
<comment type="caution">
    <text evidence="2">The sequence shown here is derived from an EMBL/GenBank/DDBJ whole genome shotgun (WGS) entry which is preliminary data.</text>
</comment>
<dbReference type="Proteomes" id="UP000234857">
    <property type="component" value="Unassembled WGS sequence"/>
</dbReference>
<dbReference type="Pfam" id="PF00534">
    <property type="entry name" value="Glycos_transf_1"/>
    <property type="match status" value="1"/>
</dbReference>
<name>A0A2N5ZD54_MUIH1</name>
<sequence>MKNKRILFLSSIFPPETGGPASYCENILKYLSKKGIELSLITSYSENKKNNVIYNFPHKQFKGTTLTRALLFMINSTKILFYNDIVFSMTSPQDTFLSLIIARLIGKKAFLRIGGRYHLELKNKLKSNFVLIVMKVLSKAGVHFISVSPSTTDYLRNIGIKPFTEIQNPFFPVDKKNTIDFYENKNIRLLTVSRLTTVKNISQILKLIKNTERTELIIAGSGPLYKRLKDEAKYLLIEDRVVFKGHLEGKELDDLYNNSHFYITFSDFEGSPNSIIKALGHNLPLIAPYKLINTQVINTKNAFLFENTKTVSEYLNNLDITSYKKIKNNTHLKEVNNLFNHLKRLSRTLQRPQA</sequence>